<dbReference type="AlphaFoldDB" id="A0AAV1WKW8"/>
<dbReference type="EMBL" id="CAXHTB010000007">
    <property type="protein sequence ID" value="CAL0310000.1"/>
    <property type="molecule type" value="Genomic_DNA"/>
</dbReference>
<gene>
    <name evidence="1" type="ORF">LLUT_LOCUS11060</name>
</gene>
<sequence length="180" mass="19216">MVIITGGTTTAHLGPIPSPTLEHGWERLAPLAKGYRTYASGPSSVGAKPFGMKQKDRGVSKPINIPKTNADILVKHEESYQLSLADDYALCCHAIHDISGFESIQIREAHVGFIGVKGTIPGEPADKSVCSGNVISEECLMDMNGGFHPCVFYYATFGFLSSSVGLVAQPIKGTGQEETF</sequence>
<name>A0AAV1WKW8_LUPLU</name>
<keyword evidence="2" id="KW-1185">Reference proteome</keyword>
<reference evidence="1 2" key="1">
    <citation type="submission" date="2024-03" db="EMBL/GenBank/DDBJ databases">
        <authorList>
            <person name="Martinez-Hernandez J."/>
        </authorList>
    </citation>
    <scope>NUCLEOTIDE SEQUENCE [LARGE SCALE GENOMIC DNA]</scope>
</reference>
<proteinExistence type="predicted"/>
<protein>
    <submittedName>
        <fullName evidence="1">Uncharacterized protein</fullName>
    </submittedName>
</protein>
<dbReference type="Proteomes" id="UP001497480">
    <property type="component" value="Unassembled WGS sequence"/>
</dbReference>
<evidence type="ECO:0000313" key="1">
    <source>
        <dbReference type="EMBL" id="CAL0310000.1"/>
    </source>
</evidence>
<comment type="caution">
    <text evidence="1">The sequence shown here is derived from an EMBL/GenBank/DDBJ whole genome shotgun (WGS) entry which is preliminary data.</text>
</comment>
<accession>A0AAV1WKW8</accession>
<organism evidence="1 2">
    <name type="scientific">Lupinus luteus</name>
    <name type="common">European yellow lupine</name>
    <dbReference type="NCBI Taxonomy" id="3873"/>
    <lineage>
        <taxon>Eukaryota</taxon>
        <taxon>Viridiplantae</taxon>
        <taxon>Streptophyta</taxon>
        <taxon>Embryophyta</taxon>
        <taxon>Tracheophyta</taxon>
        <taxon>Spermatophyta</taxon>
        <taxon>Magnoliopsida</taxon>
        <taxon>eudicotyledons</taxon>
        <taxon>Gunneridae</taxon>
        <taxon>Pentapetalae</taxon>
        <taxon>rosids</taxon>
        <taxon>fabids</taxon>
        <taxon>Fabales</taxon>
        <taxon>Fabaceae</taxon>
        <taxon>Papilionoideae</taxon>
        <taxon>50 kb inversion clade</taxon>
        <taxon>genistoids sensu lato</taxon>
        <taxon>core genistoids</taxon>
        <taxon>Genisteae</taxon>
        <taxon>Lupinus</taxon>
    </lineage>
</organism>
<evidence type="ECO:0000313" key="2">
    <source>
        <dbReference type="Proteomes" id="UP001497480"/>
    </source>
</evidence>